<evidence type="ECO:0000256" key="1">
    <source>
        <dbReference type="SAM" id="MobiDB-lite"/>
    </source>
</evidence>
<feature type="compositionally biased region" description="Acidic residues" evidence="1">
    <location>
        <begin position="176"/>
        <end position="194"/>
    </location>
</feature>
<proteinExistence type="predicted"/>
<evidence type="ECO:0000256" key="2">
    <source>
        <dbReference type="SAM" id="Phobius"/>
    </source>
</evidence>
<dbReference type="OrthoDB" id="1727102at2759"/>
<dbReference type="KEGG" id="egr:104451771"/>
<evidence type="ECO:0000313" key="3">
    <source>
        <dbReference type="EMBL" id="KCW68405.1"/>
    </source>
</evidence>
<dbReference type="AlphaFoldDB" id="A0A059BRY4"/>
<keyword evidence="2" id="KW-1133">Transmembrane helix</keyword>
<name>A0A059BRY4_EUCGR</name>
<feature type="transmembrane region" description="Helical" evidence="2">
    <location>
        <begin position="59"/>
        <end position="78"/>
    </location>
</feature>
<dbReference type="PANTHER" id="PTHR34947">
    <property type="entry name" value="TRANSMEMBRANE PROTEIN"/>
    <property type="match status" value="1"/>
</dbReference>
<evidence type="ECO:0008006" key="4">
    <source>
        <dbReference type="Google" id="ProtNLM"/>
    </source>
</evidence>
<dbReference type="InParanoid" id="A0A059BRY4"/>
<protein>
    <recommendedName>
        <fullName evidence="4">DUF4408 domain-containing protein</fullName>
    </recommendedName>
</protein>
<dbReference type="Gramene" id="KCW68405">
    <property type="protein sequence ID" value="KCW68405"/>
    <property type="gene ID" value="EUGRSUZ_F02055"/>
</dbReference>
<dbReference type="eggNOG" id="ENOG502S1PA">
    <property type="taxonomic scope" value="Eukaryota"/>
</dbReference>
<dbReference type="EMBL" id="KK198758">
    <property type="protein sequence ID" value="KCW68405.1"/>
    <property type="molecule type" value="Genomic_DNA"/>
</dbReference>
<feature type="region of interest" description="Disordered" evidence="1">
    <location>
        <begin position="172"/>
        <end position="194"/>
    </location>
</feature>
<keyword evidence="2" id="KW-0812">Transmembrane</keyword>
<sequence>MDQTNHQNLSRFTKLLLSISVFSLLFSSPVFISFLPPWHFHLSTFLLRLVTHAVNKNCIFLLCNGILVFLMQISGFIGTMTTRSSWHSTGDKDPPKETLHMMENKLLATDIDDRVLPDVVQEDLDLEKEGKTLNNNDNTHEDCMVDDNDDNKEEEQEHNIGFRTLEARNIAATSDPDGEEELDECGGEREDDTSEDYRYGVEIRYGNNVMTAEELDKKFDDFIRRMKEGIMIETQQQQQQLLVV</sequence>
<gene>
    <name evidence="3" type="ORF">EUGRSUZ_F02055</name>
</gene>
<accession>A0A059BRY4</accession>
<organism evidence="3">
    <name type="scientific">Eucalyptus grandis</name>
    <name type="common">Flooded gum</name>
    <dbReference type="NCBI Taxonomy" id="71139"/>
    <lineage>
        <taxon>Eukaryota</taxon>
        <taxon>Viridiplantae</taxon>
        <taxon>Streptophyta</taxon>
        <taxon>Embryophyta</taxon>
        <taxon>Tracheophyta</taxon>
        <taxon>Spermatophyta</taxon>
        <taxon>Magnoliopsida</taxon>
        <taxon>eudicotyledons</taxon>
        <taxon>Gunneridae</taxon>
        <taxon>Pentapetalae</taxon>
        <taxon>rosids</taxon>
        <taxon>malvids</taxon>
        <taxon>Myrtales</taxon>
        <taxon>Myrtaceae</taxon>
        <taxon>Myrtoideae</taxon>
        <taxon>Eucalypteae</taxon>
        <taxon>Eucalyptus</taxon>
    </lineage>
</organism>
<dbReference type="OMA" id="HYFKFYF"/>
<feature type="transmembrane region" description="Helical" evidence="2">
    <location>
        <begin position="12"/>
        <end position="39"/>
    </location>
</feature>
<dbReference type="PANTHER" id="PTHR34947:SF2">
    <property type="entry name" value="TRANSMEMBRANE PROTEIN"/>
    <property type="match status" value="1"/>
</dbReference>
<reference evidence="3" key="1">
    <citation type="submission" date="2013-07" db="EMBL/GenBank/DDBJ databases">
        <title>The genome of Eucalyptus grandis.</title>
        <authorList>
            <person name="Schmutz J."/>
            <person name="Hayes R."/>
            <person name="Myburg A."/>
            <person name="Tuskan G."/>
            <person name="Grattapaglia D."/>
            <person name="Rokhsar D.S."/>
        </authorList>
    </citation>
    <scope>NUCLEOTIDE SEQUENCE</scope>
    <source>
        <tissue evidence="3">Leaf extractions</tissue>
    </source>
</reference>
<keyword evidence="2" id="KW-0472">Membrane</keyword>